<reference evidence="6 7" key="1">
    <citation type="submission" date="2018-11" db="EMBL/GenBank/DDBJ databases">
        <authorList>
            <person name="Li F."/>
        </authorList>
    </citation>
    <scope>NUCLEOTIDE SEQUENCE [LARGE SCALE GENOMIC DNA]</scope>
    <source>
        <strain evidence="6 7">KIS18-7</strain>
    </source>
</reference>
<evidence type="ECO:0000256" key="3">
    <source>
        <dbReference type="SAM" id="MobiDB-lite"/>
    </source>
</evidence>
<gene>
    <name evidence="6" type="ORF">EFL95_01315</name>
</gene>
<evidence type="ECO:0000256" key="2">
    <source>
        <dbReference type="ARBA" id="ARBA00023136"/>
    </source>
</evidence>
<accession>A0A3N0DZL6</accession>
<evidence type="ECO:0000256" key="4">
    <source>
        <dbReference type="SAM" id="Phobius"/>
    </source>
</evidence>
<dbReference type="SUPFAM" id="SSF46565">
    <property type="entry name" value="Chaperone J-domain"/>
    <property type="match status" value="1"/>
</dbReference>
<dbReference type="InterPro" id="IPR036869">
    <property type="entry name" value="J_dom_sf"/>
</dbReference>
<keyword evidence="4" id="KW-1133">Transmembrane helix</keyword>
<keyword evidence="4" id="KW-0812">Transmembrane</keyword>
<dbReference type="Pfam" id="PF00226">
    <property type="entry name" value="DnaJ"/>
    <property type="match status" value="1"/>
</dbReference>
<keyword evidence="7" id="KW-1185">Reference proteome</keyword>
<dbReference type="EMBL" id="RJSG01000001">
    <property type="protein sequence ID" value="RNL81049.1"/>
    <property type="molecule type" value="Genomic_DNA"/>
</dbReference>
<dbReference type="AlphaFoldDB" id="A0A3N0DZL6"/>
<evidence type="ECO:0000259" key="5">
    <source>
        <dbReference type="PROSITE" id="PS50076"/>
    </source>
</evidence>
<dbReference type="OrthoDB" id="3829670at2"/>
<keyword evidence="2 4" id="KW-0472">Membrane</keyword>
<evidence type="ECO:0000256" key="1">
    <source>
        <dbReference type="ARBA" id="ARBA00004370"/>
    </source>
</evidence>
<organism evidence="6 7">
    <name type="scientific">Nocardioides marmorisolisilvae</name>
    <dbReference type="NCBI Taxonomy" id="1542737"/>
    <lineage>
        <taxon>Bacteria</taxon>
        <taxon>Bacillati</taxon>
        <taxon>Actinomycetota</taxon>
        <taxon>Actinomycetes</taxon>
        <taxon>Propionibacteriales</taxon>
        <taxon>Nocardioidaceae</taxon>
        <taxon>Nocardioides</taxon>
    </lineage>
</organism>
<dbReference type="GO" id="GO:0016020">
    <property type="term" value="C:membrane"/>
    <property type="evidence" value="ECO:0007669"/>
    <property type="project" value="UniProtKB-SubCell"/>
</dbReference>
<dbReference type="PRINTS" id="PR00625">
    <property type="entry name" value="JDOMAIN"/>
</dbReference>
<sequence>MTQNNSGPTWYDILGIAPDASPDQIKAAWRDATDKFEPGSGAGQFRLFNEAADVLLDPAKRAEYDAGLGLADDAAPETDGSETEPVAEPTTESTADASEDAPAAPAVPPDPIVPAAEGEGFSLDAKVVAVLSVLAVASLVLAGIFGIVLQHRVNTRQHDADSAAEASAVAARALTAVLSYDYRHMDADRDRSVKFLTPKYRKDYVKTFDLLTQGPNGTPGGAVKTKAVVTATVQNTAVQDAGENKVRVLVFVNQTSVKGSGTPAIFQNRVVATMVKSGDDWLIDDVKSY</sequence>
<dbReference type="PROSITE" id="PS50076">
    <property type="entry name" value="DNAJ_2"/>
    <property type="match status" value="1"/>
</dbReference>
<protein>
    <submittedName>
        <fullName evidence="6">J domain-containing protein</fullName>
    </submittedName>
</protein>
<evidence type="ECO:0000313" key="7">
    <source>
        <dbReference type="Proteomes" id="UP000277094"/>
    </source>
</evidence>
<dbReference type="PANTHER" id="PTHR37042:SF4">
    <property type="entry name" value="OUTER MEMBRANE PROTEIN RV1973"/>
    <property type="match status" value="1"/>
</dbReference>
<name>A0A3N0DZL6_9ACTN</name>
<dbReference type="CDD" id="cd06257">
    <property type="entry name" value="DnaJ"/>
    <property type="match status" value="1"/>
</dbReference>
<feature type="transmembrane region" description="Helical" evidence="4">
    <location>
        <begin position="127"/>
        <end position="149"/>
    </location>
</feature>
<proteinExistence type="predicted"/>
<feature type="region of interest" description="Disordered" evidence="3">
    <location>
        <begin position="67"/>
        <end position="112"/>
    </location>
</feature>
<feature type="domain" description="J" evidence="5">
    <location>
        <begin position="9"/>
        <end position="68"/>
    </location>
</feature>
<dbReference type="Proteomes" id="UP000277094">
    <property type="component" value="Unassembled WGS sequence"/>
</dbReference>
<dbReference type="Gene3D" id="1.10.287.110">
    <property type="entry name" value="DnaJ domain"/>
    <property type="match status" value="1"/>
</dbReference>
<dbReference type="RefSeq" id="WP_123232254.1">
    <property type="nucleotide sequence ID" value="NZ_RJSG01000001.1"/>
</dbReference>
<dbReference type="InterPro" id="IPR001623">
    <property type="entry name" value="DnaJ_domain"/>
</dbReference>
<comment type="subcellular location">
    <subcellularLocation>
        <location evidence="1">Membrane</location>
    </subcellularLocation>
</comment>
<dbReference type="SMART" id="SM00271">
    <property type="entry name" value="DnaJ"/>
    <property type="match status" value="1"/>
</dbReference>
<evidence type="ECO:0000313" key="6">
    <source>
        <dbReference type="EMBL" id="RNL81049.1"/>
    </source>
</evidence>
<dbReference type="PANTHER" id="PTHR37042">
    <property type="entry name" value="OUTER MEMBRANE PROTEIN RV1973"/>
    <property type="match status" value="1"/>
</dbReference>
<comment type="caution">
    <text evidence="6">The sequence shown here is derived from an EMBL/GenBank/DDBJ whole genome shotgun (WGS) entry which is preliminary data.</text>
</comment>